<proteinExistence type="predicted"/>
<dbReference type="GO" id="GO:0003676">
    <property type="term" value="F:nucleic acid binding"/>
    <property type="evidence" value="ECO:0007669"/>
    <property type="project" value="InterPro"/>
</dbReference>
<dbReference type="InterPro" id="IPR047655">
    <property type="entry name" value="Transpos_IS630-like"/>
</dbReference>
<dbReference type="SUPFAM" id="SSF46689">
    <property type="entry name" value="Homeodomain-like"/>
    <property type="match status" value="1"/>
</dbReference>
<accession>A0A6C0IK34</accession>
<dbReference type="InterPro" id="IPR036397">
    <property type="entry name" value="RNaseH_sf"/>
</dbReference>
<dbReference type="InterPro" id="IPR012337">
    <property type="entry name" value="RNaseH-like_sf"/>
</dbReference>
<evidence type="ECO:0000259" key="2">
    <source>
        <dbReference type="Pfam" id="PF13518"/>
    </source>
</evidence>
<dbReference type="Pfam" id="PF13358">
    <property type="entry name" value="DDE_3"/>
    <property type="match status" value="1"/>
</dbReference>
<feature type="domain" description="Insertion element IS150 protein InsJ-like helix-turn-helix" evidence="2">
    <location>
        <begin position="10"/>
        <end position="57"/>
    </location>
</feature>
<organism evidence="3">
    <name type="scientific">viral metagenome</name>
    <dbReference type="NCBI Taxonomy" id="1070528"/>
    <lineage>
        <taxon>unclassified sequences</taxon>
        <taxon>metagenomes</taxon>
        <taxon>organismal metagenomes</taxon>
    </lineage>
</organism>
<reference evidence="3" key="1">
    <citation type="journal article" date="2020" name="Nature">
        <title>Giant virus diversity and host interactions through global metagenomics.</title>
        <authorList>
            <person name="Schulz F."/>
            <person name="Roux S."/>
            <person name="Paez-Espino D."/>
            <person name="Jungbluth S."/>
            <person name="Walsh D.A."/>
            <person name="Denef V.J."/>
            <person name="McMahon K.D."/>
            <person name="Konstantinidis K.T."/>
            <person name="Eloe-Fadrosh E.A."/>
            <person name="Kyrpides N.C."/>
            <person name="Woyke T."/>
        </authorList>
    </citation>
    <scope>NUCLEOTIDE SEQUENCE</scope>
    <source>
        <strain evidence="3">GVMAG-M-3300024252-29</strain>
    </source>
</reference>
<dbReference type="SUPFAM" id="SSF53098">
    <property type="entry name" value="Ribonuclease H-like"/>
    <property type="match status" value="1"/>
</dbReference>
<dbReference type="AlphaFoldDB" id="A0A6C0IK34"/>
<evidence type="ECO:0000259" key="1">
    <source>
        <dbReference type="Pfam" id="PF13358"/>
    </source>
</evidence>
<evidence type="ECO:0000313" key="3">
    <source>
        <dbReference type="EMBL" id="QHT93591.1"/>
    </source>
</evidence>
<dbReference type="InterPro" id="IPR055247">
    <property type="entry name" value="InsJ-like_HTH"/>
</dbReference>
<dbReference type="Gene3D" id="3.30.420.10">
    <property type="entry name" value="Ribonuclease H-like superfamily/Ribonuclease H"/>
    <property type="match status" value="1"/>
</dbReference>
<dbReference type="NCBIfam" id="NF033545">
    <property type="entry name" value="transpos_IS630"/>
    <property type="match status" value="1"/>
</dbReference>
<dbReference type="InterPro" id="IPR038717">
    <property type="entry name" value="Tc1-like_DDE_dom"/>
</dbReference>
<dbReference type="Pfam" id="PF13518">
    <property type="entry name" value="HTH_28"/>
    <property type="match status" value="1"/>
</dbReference>
<name>A0A6C0IK34_9ZZZZ</name>
<protein>
    <submittedName>
        <fullName evidence="3">Uncharacterized protein</fullName>
    </submittedName>
</protein>
<dbReference type="PANTHER" id="PTHR46564:SF1">
    <property type="entry name" value="TRANSPOSASE"/>
    <property type="match status" value="1"/>
</dbReference>
<feature type="domain" description="Tc1-like transposase DDE" evidence="1">
    <location>
        <begin position="153"/>
        <end position="290"/>
    </location>
</feature>
<dbReference type="InterPro" id="IPR009057">
    <property type="entry name" value="Homeodomain-like_sf"/>
</dbReference>
<dbReference type="EMBL" id="MN740209">
    <property type="protein sequence ID" value="QHT93591.1"/>
    <property type="molecule type" value="Genomic_DNA"/>
</dbReference>
<sequence length="343" mass="40789">MNKYKSDDYKLSAVKYYLNHNDSMDKVCGIFDCKKSTLKGWIDRYKTTKNITRKNRRPISYKINKDQVKTAVNMIDKNEQLTMDELLFSMKQKYNDFDITPQHLGRVVRANNRTRKRTRHQHYPKERRKQLTYKNKEMEAFYNEVRKYPINKIICLDETSIGSHLKPSYSRCYIGKRCIIKTNNNFVFRSFTLLVAINNSKCVGKSFYEKGGTTKERMVEFIETQIAPKYKNHLIILDNARSHNNDMVREAIIKSGNQYLFTIPYSPVTNAVEMYFNQIKTYIKKNRDVYTFAGLEKNIDKAIDKVKPENYKNYFQYAYGVKDDITYKRKPSTRKCKLKNYKS</sequence>
<dbReference type="PANTHER" id="PTHR46564">
    <property type="entry name" value="TRANSPOSASE"/>
    <property type="match status" value="1"/>
</dbReference>